<dbReference type="AlphaFoldDB" id="A0AA46P588"/>
<feature type="transmembrane region" description="Helical" evidence="1">
    <location>
        <begin position="121"/>
        <end position="139"/>
    </location>
</feature>
<sequence>MYWFPYLSLAFNLIIIWFMPKRLTNKEIYVSWAVIALINLSTDVMLSLYFRLDELNGGGVQLWVHIIELTLGASFGIIFLNFMPESRRSFFFYTAAWVIFSVLYEMGTVQLDFINYISWKWWYSVFYYFAAFLFVRWHLHYIRSN</sequence>
<proteinExistence type="predicted"/>
<evidence type="ECO:0000313" key="3">
    <source>
        <dbReference type="Proteomes" id="UP001163104"/>
    </source>
</evidence>
<feature type="transmembrane region" description="Helical" evidence="1">
    <location>
        <begin position="30"/>
        <end position="50"/>
    </location>
</feature>
<dbReference type="RefSeq" id="WP_263599539.1">
    <property type="nucleotide sequence ID" value="NZ_CP107027.1"/>
</dbReference>
<organism evidence="2 3">
    <name type="scientific">Cytobacillus firmus</name>
    <name type="common">Bacillus firmus</name>
    <dbReference type="NCBI Taxonomy" id="1399"/>
    <lineage>
        <taxon>Bacteria</taxon>
        <taxon>Bacillati</taxon>
        <taxon>Bacillota</taxon>
        <taxon>Bacilli</taxon>
        <taxon>Bacillales</taxon>
        <taxon>Bacillaceae</taxon>
        <taxon>Cytobacillus</taxon>
    </lineage>
</organism>
<feature type="transmembrane region" description="Helical" evidence="1">
    <location>
        <begin position="90"/>
        <end position="109"/>
    </location>
</feature>
<keyword evidence="1" id="KW-0472">Membrane</keyword>
<evidence type="ECO:0000313" key="2">
    <source>
        <dbReference type="EMBL" id="UYG95149.1"/>
    </source>
</evidence>
<feature type="transmembrane region" description="Helical" evidence="1">
    <location>
        <begin position="6"/>
        <end position="23"/>
    </location>
</feature>
<keyword evidence="1" id="KW-0812">Transmembrane</keyword>
<evidence type="ECO:0000256" key="1">
    <source>
        <dbReference type="SAM" id="Phobius"/>
    </source>
</evidence>
<dbReference type="EMBL" id="CP107027">
    <property type="protein sequence ID" value="UYG95149.1"/>
    <property type="molecule type" value="Genomic_DNA"/>
</dbReference>
<name>A0AA46P588_CYTFI</name>
<protein>
    <submittedName>
        <fullName evidence="2">Uncharacterized protein</fullName>
    </submittedName>
</protein>
<dbReference type="Proteomes" id="UP001163104">
    <property type="component" value="Chromosome"/>
</dbReference>
<feature type="transmembrane region" description="Helical" evidence="1">
    <location>
        <begin position="62"/>
        <end position="83"/>
    </location>
</feature>
<accession>A0AA46P588</accession>
<gene>
    <name evidence="2" type="ORF">OD459_23680</name>
</gene>
<reference evidence="2" key="1">
    <citation type="submission" date="2022-10" db="EMBL/GenBank/DDBJ databases">
        <title>Mechanism of multi-heavy metal repair in Cytobacillus Firmus M7.</title>
        <authorList>
            <person name="Li X."/>
            <person name="Yu C."/>
        </authorList>
    </citation>
    <scope>NUCLEOTIDE SEQUENCE</scope>
    <source>
        <strain evidence="2">M7</strain>
    </source>
</reference>
<keyword evidence="1" id="KW-1133">Transmembrane helix</keyword>